<protein>
    <recommendedName>
        <fullName evidence="10">Carboxypeptidase</fullName>
    </recommendedName>
</protein>
<dbReference type="EMBL" id="DF973710">
    <property type="protein sequence ID" value="GAU38309.1"/>
    <property type="molecule type" value="Genomic_DNA"/>
</dbReference>
<name>A0A2Z6P3Q9_TRISU</name>
<keyword evidence="3" id="KW-0645">Protease</keyword>
<keyword evidence="6" id="KW-1015">Disulfide bond</keyword>
<dbReference type="Pfam" id="PF00450">
    <property type="entry name" value="Peptidase_S10"/>
    <property type="match status" value="3"/>
</dbReference>
<dbReference type="AlphaFoldDB" id="A0A2Z6P3Q9"/>
<dbReference type="GO" id="GO:0006508">
    <property type="term" value="P:proteolysis"/>
    <property type="evidence" value="ECO:0007669"/>
    <property type="project" value="UniProtKB-KW"/>
</dbReference>
<evidence type="ECO:0000313" key="8">
    <source>
        <dbReference type="EMBL" id="GAU38309.1"/>
    </source>
</evidence>
<keyword evidence="5" id="KW-0378">Hydrolase</keyword>
<comment type="similarity">
    <text evidence="1">Belongs to the peptidase S10 family.</text>
</comment>
<keyword evidence="4" id="KW-0732">Signal</keyword>
<dbReference type="PANTHER" id="PTHR11802:SF31">
    <property type="entry name" value="SERINE CARBOXYPEPTIDASE-LIKE 34"/>
    <property type="match status" value="1"/>
</dbReference>
<evidence type="ECO:0000256" key="2">
    <source>
        <dbReference type="ARBA" id="ARBA00022645"/>
    </source>
</evidence>
<reference evidence="9" key="1">
    <citation type="journal article" date="2017" name="Front. Plant Sci.">
        <title>Climate Clever Clovers: New Paradigm to Reduce the Environmental Footprint of Ruminants by Breeding Low Methanogenic Forages Utilizing Haplotype Variation.</title>
        <authorList>
            <person name="Kaur P."/>
            <person name="Appels R."/>
            <person name="Bayer P.E."/>
            <person name="Keeble-Gagnere G."/>
            <person name="Wang J."/>
            <person name="Hirakawa H."/>
            <person name="Shirasawa K."/>
            <person name="Vercoe P."/>
            <person name="Stefanova K."/>
            <person name="Durmic Z."/>
            <person name="Nichols P."/>
            <person name="Revell C."/>
            <person name="Isobe S.N."/>
            <person name="Edwards D."/>
            <person name="Erskine W."/>
        </authorList>
    </citation>
    <scope>NUCLEOTIDE SEQUENCE [LARGE SCALE GENOMIC DNA]</scope>
    <source>
        <strain evidence="9">cv. Daliak</strain>
    </source>
</reference>
<proteinExistence type="inferred from homology"/>
<dbReference type="InterPro" id="IPR033124">
    <property type="entry name" value="Ser_caboxypep_his_AS"/>
</dbReference>
<evidence type="ECO:0000313" key="9">
    <source>
        <dbReference type="Proteomes" id="UP000242715"/>
    </source>
</evidence>
<dbReference type="PRINTS" id="PR00724">
    <property type="entry name" value="CRBOXYPTASEC"/>
</dbReference>
<dbReference type="InterPro" id="IPR001563">
    <property type="entry name" value="Peptidase_S10"/>
</dbReference>
<evidence type="ECO:0000256" key="5">
    <source>
        <dbReference type="ARBA" id="ARBA00022801"/>
    </source>
</evidence>
<keyword evidence="7" id="KW-0325">Glycoprotein</keyword>
<keyword evidence="9" id="KW-1185">Reference proteome</keyword>
<dbReference type="InterPro" id="IPR029058">
    <property type="entry name" value="AB_hydrolase_fold"/>
</dbReference>
<dbReference type="GO" id="GO:0005773">
    <property type="term" value="C:vacuole"/>
    <property type="evidence" value="ECO:0007669"/>
    <property type="project" value="TreeGrafter"/>
</dbReference>
<gene>
    <name evidence="8" type="ORF">TSUD_61700</name>
</gene>
<evidence type="ECO:0000256" key="7">
    <source>
        <dbReference type="ARBA" id="ARBA00023180"/>
    </source>
</evidence>
<dbReference type="FunFam" id="3.40.50.11320:FF:000001">
    <property type="entry name" value="Carboxypeptidase"/>
    <property type="match status" value="1"/>
</dbReference>
<evidence type="ECO:0000256" key="6">
    <source>
        <dbReference type="ARBA" id="ARBA00023157"/>
    </source>
</evidence>
<dbReference type="SUPFAM" id="SSF53474">
    <property type="entry name" value="alpha/beta-Hydrolases"/>
    <property type="match status" value="1"/>
</dbReference>
<dbReference type="Proteomes" id="UP000242715">
    <property type="component" value="Unassembled WGS sequence"/>
</dbReference>
<dbReference type="PROSITE" id="PS00560">
    <property type="entry name" value="CARBOXYPEPT_SER_HIS"/>
    <property type="match status" value="1"/>
</dbReference>
<dbReference type="GO" id="GO:0004185">
    <property type="term" value="F:serine-type carboxypeptidase activity"/>
    <property type="evidence" value="ECO:0007669"/>
    <property type="project" value="InterPro"/>
</dbReference>
<evidence type="ECO:0000256" key="4">
    <source>
        <dbReference type="ARBA" id="ARBA00022729"/>
    </source>
</evidence>
<accession>A0A2Z6P3Q9</accession>
<keyword evidence="2" id="KW-0121">Carboxypeptidase</keyword>
<dbReference type="Gene3D" id="3.40.50.1820">
    <property type="entry name" value="alpha/beta hydrolase"/>
    <property type="match status" value="3"/>
</dbReference>
<dbReference type="PANTHER" id="PTHR11802">
    <property type="entry name" value="SERINE PROTEASE FAMILY S10 SERINE CARBOXYPEPTIDASE"/>
    <property type="match status" value="1"/>
</dbReference>
<dbReference type="OrthoDB" id="443318at2759"/>
<evidence type="ECO:0000256" key="1">
    <source>
        <dbReference type="ARBA" id="ARBA00009431"/>
    </source>
</evidence>
<evidence type="ECO:0008006" key="10">
    <source>
        <dbReference type="Google" id="ProtNLM"/>
    </source>
</evidence>
<sequence length="269" mass="29739">MNVSGPGCSSIGYGEAEELGPFFPQNSTQPKLKLNPYSWNKAANLLFLESPVGVGFSYTNTTSDIQELGDTITGHYVPQLSELILDNNHNSSKEDYINFKGIMIGNALLDDETDQKGMIEYAWDHAVISDATSAAQEGNPLSSKARILVPFPNFNNISFWNDAPVSMLPVLKKLIAGGLRVWVYSGDTDGRIPVTATRYTLNKLGLPIVQDWTPWYTSRQVGGWNIVYDGLTFVTIRGAGHQVPTFTPKQALQLVRHFLVNKKLPQHPI</sequence>
<organism evidence="8 9">
    <name type="scientific">Trifolium subterraneum</name>
    <name type="common">Subterranean clover</name>
    <dbReference type="NCBI Taxonomy" id="3900"/>
    <lineage>
        <taxon>Eukaryota</taxon>
        <taxon>Viridiplantae</taxon>
        <taxon>Streptophyta</taxon>
        <taxon>Embryophyta</taxon>
        <taxon>Tracheophyta</taxon>
        <taxon>Spermatophyta</taxon>
        <taxon>Magnoliopsida</taxon>
        <taxon>eudicotyledons</taxon>
        <taxon>Gunneridae</taxon>
        <taxon>Pentapetalae</taxon>
        <taxon>rosids</taxon>
        <taxon>fabids</taxon>
        <taxon>Fabales</taxon>
        <taxon>Fabaceae</taxon>
        <taxon>Papilionoideae</taxon>
        <taxon>50 kb inversion clade</taxon>
        <taxon>NPAAA clade</taxon>
        <taxon>Hologalegina</taxon>
        <taxon>IRL clade</taxon>
        <taxon>Trifolieae</taxon>
        <taxon>Trifolium</taxon>
    </lineage>
</organism>
<evidence type="ECO:0000256" key="3">
    <source>
        <dbReference type="ARBA" id="ARBA00022670"/>
    </source>
</evidence>